<evidence type="ECO:0000259" key="5">
    <source>
        <dbReference type="PROSITE" id="PS51462"/>
    </source>
</evidence>
<dbReference type="PANTHER" id="PTHR31835">
    <property type="entry name" value="URIDINE DIPHOSPHATE GLUCOSE PYROPHOSPHATASE"/>
    <property type="match status" value="1"/>
</dbReference>
<evidence type="ECO:0000256" key="2">
    <source>
        <dbReference type="ARBA" id="ARBA00022723"/>
    </source>
</evidence>
<evidence type="ECO:0000313" key="7">
    <source>
        <dbReference type="Proteomes" id="UP001208570"/>
    </source>
</evidence>
<dbReference type="PANTHER" id="PTHR31835:SF1">
    <property type="entry name" value="URIDINE DIPHOSPHATE GLUCOSE PYROPHOSPHATASE NUDT22"/>
    <property type="match status" value="1"/>
</dbReference>
<reference evidence="6" key="1">
    <citation type="journal article" date="2023" name="Mol. Biol. Evol.">
        <title>Third-Generation Sequencing Reveals the Adaptive Role of the Epigenome in Three Deep-Sea Polychaetes.</title>
        <authorList>
            <person name="Perez M."/>
            <person name="Aroh O."/>
            <person name="Sun Y."/>
            <person name="Lan Y."/>
            <person name="Juniper S.K."/>
            <person name="Young C.R."/>
            <person name="Angers B."/>
            <person name="Qian P.Y."/>
        </authorList>
    </citation>
    <scope>NUCLEOTIDE SEQUENCE</scope>
    <source>
        <strain evidence="6">P08H-3</strain>
    </source>
</reference>
<keyword evidence="4" id="KW-0460">Magnesium</keyword>
<comment type="cofactor">
    <cofactor evidence="1">
        <name>Mg(2+)</name>
        <dbReference type="ChEBI" id="CHEBI:18420"/>
    </cofactor>
</comment>
<protein>
    <recommendedName>
        <fullName evidence="5">Nudix hydrolase domain-containing protein</fullName>
    </recommendedName>
</protein>
<dbReference type="GO" id="GO:0052751">
    <property type="term" value="F:GDP-mannose hydrolase activity"/>
    <property type="evidence" value="ECO:0007669"/>
    <property type="project" value="TreeGrafter"/>
</dbReference>
<comment type="caution">
    <text evidence="6">The sequence shown here is derived from an EMBL/GenBank/DDBJ whole genome shotgun (WGS) entry which is preliminary data.</text>
</comment>
<dbReference type="InterPro" id="IPR055295">
    <property type="entry name" value="NUDT22/NUDT9-like"/>
</dbReference>
<dbReference type="EMBL" id="JAODUP010000335">
    <property type="protein sequence ID" value="KAK2152266.1"/>
    <property type="molecule type" value="Genomic_DNA"/>
</dbReference>
<dbReference type="Proteomes" id="UP001208570">
    <property type="component" value="Unassembled WGS sequence"/>
</dbReference>
<organism evidence="6 7">
    <name type="scientific">Paralvinella palmiformis</name>
    <dbReference type="NCBI Taxonomy" id="53620"/>
    <lineage>
        <taxon>Eukaryota</taxon>
        <taxon>Metazoa</taxon>
        <taxon>Spiralia</taxon>
        <taxon>Lophotrochozoa</taxon>
        <taxon>Annelida</taxon>
        <taxon>Polychaeta</taxon>
        <taxon>Sedentaria</taxon>
        <taxon>Canalipalpata</taxon>
        <taxon>Terebellida</taxon>
        <taxon>Terebelliformia</taxon>
        <taxon>Alvinellidae</taxon>
        <taxon>Paralvinella</taxon>
    </lineage>
</organism>
<keyword evidence="3" id="KW-0378">Hydrolase</keyword>
<accession>A0AAD9JFX5</accession>
<keyword evidence="2" id="KW-0479">Metal-binding</keyword>
<proteinExistence type="predicted"/>
<evidence type="ECO:0000256" key="1">
    <source>
        <dbReference type="ARBA" id="ARBA00001946"/>
    </source>
</evidence>
<dbReference type="PROSITE" id="PS51462">
    <property type="entry name" value="NUDIX"/>
    <property type="match status" value="1"/>
</dbReference>
<evidence type="ECO:0000256" key="4">
    <source>
        <dbReference type="ARBA" id="ARBA00022842"/>
    </source>
</evidence>
<keyword evidence="7" id="KW-1185">Reference proteome</keyword>
<evidence type="ECO:0000256" key="3">
    <source>
        <dbReference type="ARBA" id="ARBA00022801"/>
    </source>
</evidence>
<sequence length="305" mass="34278">MARQLDKDVEIMYLVPNGTFYNNSQVGVRLSSEYNRKKLPDHLENNINKIWSEHLHANQRLWNGTKFRIDSVEQKSDDDGVFFNLGITCYKDFIGTNWSPNAQELRNIGLEHYNNSHIYMSDALGVGSLVQTADDCFILLRRSKYCGEAIGLLDIPGGHPEPKEIVGKVEAIDIDISGISPDKVIKEIFGSTLREIIDEVNIPGEYLSQPQLMGIARNTTSAGRPSSEYYTSCSLTSQEIKQRYLEGGHSEADESTDIIFIPMSMIMTLQDKKDIWGDLAPSAKGCITLYQLCESLRKATNCDCH</sequence>
<dbReference type="GO" id="GO:0046872">
    <property type="term" value="F:metal ion binding"/>
    <property type="evidence" value="ECO:0007669"/>
    <property type="project" value="UniProtKB-KW"/>
</dbReference>
<dbReference type="AlphaFoldDB" id="A0AAD9JFX5"/>
<evidence type="ECO:0000313" key="6">
    <source>
        <dbReference type="EMBL" id="KAK2152266.1"/>
    </source>
</evidence>
<dbReference type="InterPro" id="IPR000086">
    <property type="entry name" value="NUDIX_hydrolase_dom"/>
</dbReference>
<gene>
    <name evidence="6" type="ORF">LSH36_334g06090</name>
</gene>
<feature type="domain" description="Nudix hydrolase" evidence="5">
    <location>
        <begin position="121"/>
        <end position="285"/>
    </location>
</feature>
<dbReference type="SUPFAM" id="SSF55811">
    <property type="entry name" value="Nudix"/>
    <property type="match status" value="1"/>
</dbReference>
<dbReference type="InterPro" id="IPR015797">
    <property type="entry name" value="NUDIX_hydrolase-like_dom_sf"/>
</dbReference>
<name>A0AAD9JFX5_9ANNE</name>